<protein>
    <submittedName>
        <fullName evidence="1">20038_t:CDS:1</fullName>
    </submittedName>
</protein>
<comment type="caution">
    <text evidence="1">The sequence shown here is derived from an EMBL/GenBank/DDBJ whole genome shotgun (WGS) entry which is preliminary data.</text>
</comment>
<evidence type="ECO:0000313" key="1">
    <source>
        <dbReference type="EMBL" id="CAG8759779.1"/>
    </source>
</evidence>
<accession>A0A9N9NQ59</accession>
<feature type="non-terminal residue" evidence="1">
    <location>
        <position position="1"/>
    </location>
</feature>
<name>A0A9N9NQ59_9GLOM</name>
<evidence type="ECO:0000313" key="2">
    <source>
        <dbReference type="Proteomes" id="UP000789405"/>
    </source>
</evidence>
<dbReference type="EMBL" id="CAJVPY010016987">
    <property type="protein sequence ID" value="CAG8759779.1"/>
    <property type="molecule type" value="Genomic_DNA"/>
</dbReference>
<sequence length="64" mass="6932">TKSLILQNSLELVDTPVLISNFSNSLRPMDAVTVIFDFAGLCKCLSTIDLLALALMKNAAKYEG</sequence>
<organism evidence="1 2">
    <name type="scientific">Dentiscutata erythropus</name>
    <dbReference type="NCBI Taxonomy" id="1348616"/>
    <lineage>
        <taxon>Eukaryota</taxon>
        <taxon>Fungi</taxon>
        <taxon>Fungi incertae sedis</taxon>
        <taxon>Mucoromycota</taxon>
        <taxon>Glomeromycotina</taxon>
        <taxon>Glomeromycetes</taxon>
        <taxon>Diversisporales</taxon>
        <taxon>Gigasporaceae</taxon>
        <taxon>Dentiscutata</taxon>
    </lineage>
</organism>
<gene>
    <name evidence="1" type="ORF">DERYTH_LOCUS17706</name>
</gene>
<dbReference type="AlphaFoldDB" id="A0A9N9NQ59"/>
<feature type="non-terminal residue" evidence="1">
    <location>
        <position position="64"/>
    </location>
</feature>
<proteinExistence type="predicted"/>
<keyword evidence="2" id="KW-1185">Reference proteome</keyword>
<reference evidence="1" key="1">
    <citation type="submission" date="2021-06" db="EMBL/GenBank/DDBJ databases">
        <authorList>
            <person name="Kallberg Y."/>
            <person name="Tangrot J."/>
            <person name="Rosling A."/>
        </authorList>
    </citation>
    <scope>NUCLEOTIDE SEQUENCE</scope>
    <source>
        <strain evidence="1">MA453B</strain>
    </source>
</reference>
<dbReference type="Proteomes" id="UP000789405">
    <property type="component" value="Unassembled WGS sequence"/>
</dbReference>